<feature type="transmembrane region" description="Helical" evidence="8">
    <location>
        <begin position="306"/>
        <end position="323"/>
    </location>
</feature>
<sequence length="365" mass="41524">MGLHKKIDRPKISVLQSYMIIILSVGLLNHVIIIPLLLGSSGRDAWLVVLLVLIASPIWIGILSHILKNMNGMHVRDWLKQQFGMVLSVTLIVLYSVLVWLMGVISLKDTITWTIATYMPQSPMLVLAGTTLFGCFFAAFKGLRTIAILSGILLPFVVILGDLVMVANFQFKDYTMLFPLLENGLSPLWKGIPYAAGGLLELSLLILFQHKLTKKPGFKSLMLICIILSGLTLGPLMGSIAMYGPDEAAHQRYPPFEQWRMVRLGEYVEHIDFFSIYQWLSGMYIRVSLSLLLLSELWELQKYKWLPMFLGALFMLVVTLLPISDMIFQDLLSRYYFPLFCVFTIVVMFVYFVRILISTRSKRSN</sequence>
<evidence type="ECO:0000256" key="1">
    <source>
        <dbReference type="ARBA" id="ARBA00004141"/>
    </source>
</evidence>
<evidence type="ECO:0000256" key="5">
    <source>
        <dbReference type="ARBA" id="ARBA00022692"/>
    </source>
</evidence>
<dbReference type="Pfam" id="PF03845">
    <property type="entry name" value="Spore_permease"/>
    <property type="match status" value="1"/>
</dbReference>
<evidence type="ECO:0000256" key="4">
    <source>
        <dbReference type="ARBA" id="ARBA00022544"/>
    </source>
</evidence>
<evidence type="ECO:0000256" key="2">
    <source>
        <dbReference type="ARBA" id="ARBA00007998"/>
    </source>
</evidence>
<comment type="subcellular location">
    <subcellularLocation>
        <location evidence="1">Membrane</location>
        <topology evidence="1">Multi-pass membrane protein</topology>
    </subcellularLocation>
</comment>
<evidence type="ECO:0000313" key="9">
    <source>
        <dbReference type="EMBL" id="MUG69014.1"/>
    </source>
</evidence>
<reference evidence="9 10" key="1">
    <citation type="submission" date="2019-11" db="EMBL/GenBank/DDBJ databases">
        <title>Draft genome sequences of five Paenibacillus species of dairy origin.</title>
        <authorList>
            <person name="Olajide A.M."/>
            <person name="Chen S."/>
            <person name="Lapointe G."/>
        </authorList>
    </citation>
    <scope>NUCLEOTIDE SEQUENCE [LARGE SCALE GENOMIC DNA]</scope>
    <source>
        <strain evidence="9 10">3CS1</strain>
    </source>
</reference>
<name>A0ABW9T7C1_9BACL</name>
<feature type="transmembrane region" description="Helical" evidence="8">
    <location>
        <begin position="276"/>
        <end position="294"/>
    </location>
</feature>
<dbReference type="NCBIfam" id="TIGR00912">
    <property type="entry name" value="2A0309"/>
    <property type="match status" value="1"/>
</dbReference>
<dbReference type="EMBL" id="WOAA01000051">
    <property type="protein sequence ID" value="MUG69014.1"/>
    <property type="molecule type" value="Genomic_DNA"/>
</dbReference>
<evidence type="ECO:0000313" key="10">
    <source>
        <dbReference type="Proteomes" id="UP000435177"/>
    </source>
</evidence>
<comment type="caution">
    <text evidence="9">The sequence shown here is derived from an EMBL/GenBank/DDBJ whole genome shotgun (WGS) entry which is preliminary data.</text>
</comment>
<keyword evidence="10" id="KW-1185">Reference proteome</keyword>
<feature type="transmembrane region" description="Helical" evidence="8">
    <location>
        <begin position="122"/>
        <end position="140"/>
    </location>
</feature>
<feature type="transmembrane region" description="Helical" evidence="8">
    <location>
        <begin position="335"/>
        <end position="357"/>
    </location>
</feature>
<dbReference type="PANTHER" id="PTHR34975:SF2">
    <property type="entry name" value="SPORE GERMINATION PROTEIN A2"/>
    <property type="match status" value="1"/>
</dbReference>
<keyword evidence="7 8" id="KW-0472">Membrane</keyword>
<keyword evidence="5 8" id="KW-0812">Transmembrane</keyword>
<feature type="transmembrane region" description="Helical" evidence="8">
    <location>
        <begin position="191"/>
        <end position="208"/>
    </location>
</feature>
<feature type="transmembrane region" description="Helical" evidence="8">
    <location>
        <begin position="220"/>
        <end position="243"/>
    </location>
</feature>
<evidence type="ECO:0000256" key="8">
    <source>
        <dbReference type="SAM" id="Phobius"/>
    </source>
</evidence>
<proteinExistence type="inferred from homology"/>
<feature type="transmembrane region" description="Helical" evidence="8">
    <location>
        <begin position="152"/>
        <end position="171"/>
    </location>
</feature>
<organism evidence="9 10">
    <name type="scientific">Paenibacillus campinasensis</name>
    <dbReference type="NCBI Taxonomy" id="66347"/>
    <lineage>
        <taxon>Bacteria</taxon>
        <taxon>Bacillati</taxon>
        <taxon>Bacillota</taxon>
        <taxon>Bacilli</taxon>
        <taxon>Bacillales</taxon>
        <taxon>Paenibacillaceae</taxon>
        <taxon>Paenibacillus</taxon>
    </lineage>
</organism>
<feature type="transmembrane region" description="Helical" evidence="8">
    <location>
        <begin position="12"/>
        <end position="39"/>
    </location>
</feature>
<keyword evidence="4" id="KW-0309">Germination</keyword>
<feature type="transmembrane region" description="Helical" evidence="8">
    <location>
        <begin position="83"/>
        <end position="102"/>
    </location>
</feature>
<comment type="similarity">
    <text evidence="2">Belongs to the amino acid-polyamine-organocation (APC) superfamily. Spore germination protein (SGP) (TC 2.A.3.9) family.</text>
</comment>
<dbReference type="Proteomes" id="UP000435177">
    <property type="component" value="Unassembled WGS sequence"/>
</dbReference>
<feature type="transmembrane region" description="Helical" evidence="8">
    <location>
        <begin position="45"/>
        <end position="63"/>
    </location>
</feature>
<evidence type="ECO:0000256" key="3">
    <source>
        <dbReference type="ARBA" id="ARBA00022448"/>
    </source>
</evidence>
<dbReference type="PANTHER" id="PTHR34975">
    <property type="entry name" value="SPORE GERMINATION PROTEIN A2"/>
    <property type="match status" value="1"/>
</dbReference>
<keyword evidence="6 8" id="KW-1133">Transmembrane helix</keyword>
<protein>
    <submittedName>
        <fullName evidence="9">Endospore germination permease</fullName>
    </submittedName>
</protein>
<evidence type="ECO:0000256" key="6">
    <source>
        <dbReference type="ARBA" id="ARBA00022989"/>
    </source>
</evidence>
<keyword evidence="3" id="KW-0813">Transport</keyword>
<evidence type="ECO:0000256" key="7">
    <source>
        <dbReference type="ARBA" id="ARBA00023136"/>
    </source>
</evidence>
<gene>
    <name evidence="9" type="ORF">GNP94_23965</name>
</gene>
<dbReference type="InterPro" id="IPR004761">
    <property type="entry name" value="Spore_GerAB"/>
</dbReference>
<accession>A0ABW9T7C1</accession>